<evidence type="ECO:0000256" key="2">
    <source>
        <dbReference type="ARBA" id="ARBA00005013"/>
    </source>
</evidence>
<protein>
    <recommendedName>
        <fullName evidence="6 8">7,8-dihydroneopterin aldolase</fullName>
        <ecNumber evidence="8">4.1.2.25</ecNumber>
    </recommendedName>
</protein>
<evidence type="ECO:0000313" key="13">
    <source>
        <dbReference type="Proteomes" id="UP000271380"/>
    </source>
</evidence>
<accession>A0A0F6QZI3</accession>
<dbReference type="CDD" id="cd00534">
    <property type="entry name" value="DHNA_DHNTPE"/>
    <property type="match status" value="1"/>
</dbReference>
<dbReference type="PANTHER" id="PTHR42844:SF1">
    <property type="entry name" value="DIHYDRONEOPTERIN ALDOLASE 1-RELATED"/>
    <property type="match status" value="1"/>
</dbReference>
<dbReference type="GO" id="GO:0004150">
    <property type="term" value="F:dihydroneopterin aldolase activity"/>
    <property type="evidence" value="ECO:0007669"/>
    <property type="project" value="UniProtKB-UniRule"/>
</dbReference>
<comment type="catalytic activity">
    <reaction evidence="7">
        <text>7,8-dihydroneopterin + O2 = 7,8-dihydroxanthopterin + glycolaldehyde + formate + H(+)</text>
        <dbReference type="Rhea" id="RHEA:45332"/>
        <dbReference type="ChEBI" id="CHEBI:15378"/>
        <dbReference type="ChEBI" id="CHEBI:15379"/>
        <dbReference type="ChEBI" id="CHEBI:15740"/>
        <dbReference type="ChEBI" id="CHEBI:17001"/>
        <dbReference type="ChEBI" id="CHEBI:17071"/>
        <dbReference type="ChEBI" id="CHEBI:85130"/>
        <dbReference type="EC" id="1.13.11.81"/>
    </reaction>
</comment>
<dbReference type="Gene3D" id="3.30.1130.10">
    <property type="match status" value="1"/>
</dbReference>
<evidence type="ECO:0000259" key="9">
    <source>
        <dbReference type="SMART" id="SM00905"/>
    </source>
</evidence>
<dbReference type="SMART" id="SM00905">
    <property type="entry name" value="FolB"/>
    <property type="match status" value="1"/>
</dbReference>
<dbReference type="EMBL" id="CP011312">
    <property type="protein sequence ID" value="AKE40740.1"/>
    <property type="molecule type" value="Genomic_DNA"/>
</dbReference>
<evidence type="ECO:0000313" key="11">
    <source>
        <dbReference type="EMBL" id="VEH04596.1"/>
    </source>
</evidence>
<dbReference type="STRING" id="35755.UL82_02575"/>
<evidence type="ECO:0000256" key="6">
    <source>
        <dbReference type="ARBA" id="ARBA00032903"/>
    </source>
</evidence>
<feature type="domain" description="Dihydroneopterin aldolase/epimerase" evidence="9">
    <location>
        <begin position="2"/>
        <end position="115"/>
    </location>
</feature>
<keyword evidence="4 8" id="KW-0289">Folate biosynthesis</keyword>
<dbReference type="Pfam" id="PF02152">
    <property type="entry name" value="FolB"/>
    <property type="match status" value="1"/>
</dbReference>
<dbReference type="InterPro" id="IPR043133">
    <property type="entry name" value="GTP-CH-I_C/QueF"/>
</dbReference>
<name>A0A0F6QZI3_9CORY</name>
<dbReference type="RefSeq" id="WP_046438868.1">
    <property type="nucleotide sequence ID" value="NZ_CP011312.1"/>
</dbReference>
<dbReference type="EMBL" id="LR134377">
    <property type="protein sequence ID" value="VEH04596.1"/>
    <property type="molecule type" value="Genomic_DNA"/>
</dbReference>
<dbReference type="EC" id="4.1.2.25" evidence="8"/>
<dbReference type="GO" id="GO:0046656">
    <property type="term" value="P:folic acid biosynthetic process"/>
    <property type="evidence" value="ECO:0007669"/>
    <property type="project" value="UniProtKB-UniRule"/>
</dbReference>
<comment type="catalytic activity">
    <reaction evidence="1 8">
        <text>7,8-dihydroneopterin = 6-hydroxymethyl-7,8-dihydropterin + glycolaldehyde</text>
        <dbReference type="Rhea" id="RHEA:10540"/>
        <dbReference type="ChEBI" id="CHEBI:17001"/>
        <dbReference type="ChEBI" id="CHEBI:17071"/>
        <dbReference type="ChEBI" id="CHEBI:44841"/>
        <dbReference type="EC" id="4.1.2.25"/>
    </reaction>
</comment>
<reference evidence="11 13" key="2">
    <citation type="submission" date="2018-12" db="EMBL/GenBank/DDBJ databases">
        <authorList>
            <consortium name="Pathogen Informatics"/>
        </authorList>
    </citation>
    <scope>NUCLEOTIDE SEQUENCE [LARGE SCALE GENOMIC DNA]</scope>
    <source>
        <strain evidence="11 13">NCTC949</strain>
    </source>
</reference>
<dbReference type="Proteomes" id="UP000033457">
    <property type="component" value="Chromosome"/>
</dbReference>
<comment type="pathway">
    <text evidence="2 8">Cofactor biosynthesis; tetrahydrofolate biosynthesis; 2-amino-4-hydroxy-6-hydroxymethyl-7,8-dihydropteridine diphosphate from 7,8-dihydroneopterin triphosphate: step 3/4.</text>
</comment>
<dbReference type="GO" id="GO:0005737">
    <property type="term" value="C:cytoplasm"/>
    <property type="evidence" value="ECO:0007669"/>
    <property type="project" value="TreeGrafter"/>
</dbReference>
<dbReference type="FunFam" id="3.30.1130.10:FF:000003">
    <property type="entry name" value="7,8-dihydroneopterin aldolase"/>
    <property type="match status" value="1"/>
</dbReference>
<gene>
    <name evidence="11" type="primary">folX_2</name>
    <name evidence="11" type="ORF">NCTC949_00176</name>
    <name evidence="10" type="ORF">UL82_02575</name>
</gene>
<keyword evidence="12" id="KW-1185">Reference proteome</keyword>
<sequence length="117" mass="12948">MIELKGLRAIGYHGVFEHEKREGQEFIVDIRLGVDIEAAGRSDDLSATVHYGELAELAHELIVGEPFDLIEKLAYEIAQAALARFPLINDIAVTVHKPHAPIPLTFSDVSVTYQAVR</sequence>
<dbReference type="UniPathway" id="UPA00077">
    <property type="reaction ID" value="UER00154"/>
</dbReference>
<dbReference type="KEGG" id="cku:UL82_02575"/>
<dbReference type="SUPFAM" id="SSF55620">
    <property type="entry name" value="Tetrahydrobiopterin biosynthesis enzymes-like"/>
    <property type="match status" value="1"/>
</dbReference>
<dbReference type="InterPro" id="IPR006157">
    <property type="entry name" value="FolB_dom"/>
</dbReference>
<evidence type="ECO:0000256" key="4">
    <source>
        <dbReference type="ARBA" id="ARBA00022909"/>
    </source>
</evidence>
<proteinExistence type="inferred from homology"/>
<dbReference type="AlphaFoldDB" id="A0A0F6QZI3"/>
<dbReference type="OrthoDB" id="3212934at2"/>
<dbReference type="PANTHER" id="PTHR42844">
    <property type="entry name" value="DIHYDRONEOPTERIN ALDOLASE 1-RELATED"/>
    <property type="match status" value="1"/>
</dbReference>
<evidence type="ECO:0000256" key="8">
    <source>
        <dbReference type="RuleBase" id="RU362079"/>
    </source>
</evidence>
<comment type="similarity">
    <text evidence="3 8">Belongs to the DHNA family.</text>
</comment>
<keyword evidence="5 8" id="KW-0456">Lyase</keyword>
<evidence type="ECO:0000313" key="10">
    <source>
        <dbReference type="EMBL" id="AKE40740.1"/>
    </source>
</evidence>
<organism evidence="10 12">
    <name type="scientific">Corynebacterium kutscheri</name>
    <dbReference type="NCBI Taxonomy" id="35755"/>
    <lineage>
        <taxon>Bacteria</taxon>
        <taxon>Bacillati</taxon>
        <taxon>Actinomycetota</taxon>
        <taxon>Actinomycetes</taxon>
        <taxon>Mycobacteriales</taxon>
        <taxon>Corynebacteriaceae</taxon>
        <taxon>Corynebacterium</taxon>
    </lineage>
</organism>
<evidence type="ECO:0000313" key="12">
    <source>
        <dbReference type="Proteomes" id="UP000033457"/>
    </source>
</evidence>
<dbReference type="NCBIfam" id="TIGR00526">
    <property type="entry name" value="folB_dom"/>
    <property type="match status" value="1"/>
</dbReference>
<dbReference type="NCBIfam" id="TIGR00525">
    <property type="entry name" value="folB"/>
    <property type="match status" value="1"/>
</dbReference>
<comment type="function">
    <text evidence="8">Catalyzes the conversion of 7,8-dihydroneopterin to 6-hydroxymethyl-7,8-dihydropterin.</text>
</comment>
<dbReference type="GO" id="GO:0046654">
    <property type="term" value="P:tetrahydrofolate biosynthetic process"/>
    <property type="evidence" value="ECO:0007669"/>
    <property type="project" value="UniProtKB-UniRule"/>
</dbReference>
<dbReference type="InterPro" id="IPR006156">
    <property type="entry name" value="Dihydroneopterin_aldolase"/>
</dbReference>
<dbReference type="HOGENOM" id="CLU_112632_1_1_11"/>
<evidence type="ECO:0000256" key="7">
    <source>
        <dbReference type="ARBA" id="ARBA00052077"/>
    </source>
</evidence>
<evidence type="ECO:0000256" key="5">
    <source>
        <dbReference type="ARBA" id="ARBA00023239"/>
    </source>
</evidence>
<evidence type="ECO:0000256" key="3">
    <source>
        <dbReference type="ARBA" id="ARBA00005708"/>
    </source>
</evidence>
<reference evidence="10 12" key="1">
    <citation type="journal article" date="2015" name="Genome Announc.">
        <title>Complete Genome Sequence of Corynebacterium kutscheri DSM 20755, a Corynebacterial Type Strain with Remarkably Low G+C Content of Chromosomal DNA.</title>
        <authorList>
            <person name="Ruckert C."/>
            <person name="Albersmeier A."/>
            <person name="Winkler A."/>
            <person name="Tauch A."/>
        </authorList>
    </citation>
    <scope>NUCLEOTIDE SEQUENCE [LARGE SCALE GENOMIC DNA]</scope>
    <source>
        <strain evidence="10 12">DSM 20755</strain>
    </source>
</reference>
<evidence type="ECO:0000256" key="1">
    <source>
        <dbReference type="ARBA" id="ARBA00001353"/>
    </source>
</evidence>
<dbReference type="Proteomes" id="UP000271380">
    <property type="component" value="Chromosome"/>
</dbReference>